<sequence length="94" mass="10901">MSYKLSFKIEARKEWEALGAPVREQFKKVLAKRLEEPHVPSSRLSGSQVRYKIKLRSVGFRLVYEVRDDVLVVVVIAVGKRDKNTVYRKAAERP</sequence>
<evidence type="ECO:0000256" key="1">
    <source>
        <dbReference type="ARBA" id="ARBA00006226"/>
    </source>
</evidence>
<name>A0A4Y5ST66_9RHOB</name>
<dbReference type="Pfam" id="PF05016">
    <property type="entry name" value="ParE_toxin"/>
    <property type="match status" value="1"/>
</dbReference>
<protein>
    <submittedName>
        <fullName evidence="3">Type II toxin-antitoxin system mRNA interferase toxin, RelE/StbE family</fullName>
    </submittedName>
</protein>
<evidence type="ECO:0000313" key="4">
    <source>
        <dbReference type="Proteomes" id="UP000296374"/>
    </source>
</evidence>
<evidence type="ECO:0000313" key="3">
    <source>
        <dbReference type="EMBL" id="QDA35904.1"/>
    </source>
</evidence>
<dbReference type="KEGG" id="plia:E4191_17310"/>
<dbReference type="RefSeq" id="WP_139615716.1">
    <property type="nucleotide sequence ID" value="NZ_CP040760.1"/>
</dbReference>
<proteinExistence type="inferred from homology"/>
<dbReference type="SUPFAM" id="SSF143011">
    <property type="entry name" value="RelE-like"/>
    <property type="match status" value="1"/>
</dbReference>
<dbReference type="PANTHER" id="PTHR35601">
    <property type="entry name" value="TOXIN RELE"/>
    <property type="match status" value="1"/>
</dbReference>
<geneLocation type="plasmid" evidence="3 4">
    <name>unnamed6</name>
</geneLocation>
<keyword evidence="3" id="KW-0614">Plasmid</keyword>
<reference evidence="4" key="1">
    <citation type="submission" date="2019-05" db="EMBL/GenBank/DDBJ databases">
        <title>Tamlana fucoidanivorans sp. nov., isolated from the surface of algae collected from Fujian province in China.</title>
        <authorList>
            <person name="Li J."/>
        </authorList>
    </citation>
    <scope>NUCLEOTIDE SEQUENCE [LARGE SCALE GENOMIC DNA]</scope>
    <source>
        <strain evidence="4">2251</strain>
        <plasmid evidence="4">unnamed6</plasmid>
    </source>
</reference>
<dbReference type="Gene3D" id="3.30.2310.20">
    <property type="entry name" value="RelE-like"/>
    <property type="match status" value="1"/>
</dbReference>
<dbReference type="InterPro" id="IPR035093">
    <property type="entry name" value="RelE/ParE_toxin_dom_sf"/>
</dbReference>
<comment type="similarity">
    <text evidence="1">Belongs to the RelE toxin family.</text>
</comment>
<dbReference type="PANTHER" id="PTHR35601:SF1">
    <property type="entry name" value="TOXIN RELE"/>
    <property type="match status" value="1"/>
</dbReference>
<accession>A0A4Y5ST66</accession>
<dbReference type="InterPro" id="IPR007712">
    <property type="entry name" value="RelE/ParE_toxin"/>
</dbReference>
<keyword evidence="2" id="KW-1277">Toxin-antitoxin system</keyword>
<gene>
    <name evidence="3" type="ORF">E4191_17310</name>
</gene>
<dbReference type="EMBL" id="CP040760">
    <property type="protein sequence ID" value="QDA35904.1"/>
    <property type="molecule type" value="Genomic_DNA"/>
</dbReference>
<organism evidence="3 4">
    <name type="scientific">Paracoccus liaowanqingii</name>
    <dbReference type="NCBI Taxonomy" id="2560053"/>
    <lineage>
        <taxon>Bacteria</taxon>
        <taxon>Pseudomonadati</taxon>
        <taxon>Pseudomonadota</taxon>
        <taxon>Alphaproteobacteria</taxon>
        <taxon>Rhodobacterales</taxon>
        <taxon>Paracoccaceae</taxon>
        <taxon>Paracoccus</taxon>
    </lineage>
</organism>
<evidence type="ECO:0000256" key="2">
    <source>
        <dbReference type="ARBA" id="ARBA00022649"/>
    </source>
</evidence>
<dbReference type="AlphaFoldDB" id="A0A4Y5ST66"/>
<dbReference type="Proteomes" id="UP000296374">
    <property type="component" value="Plasmid unnamed6"/>
</dbReference>